<dbReference type="Pfam" id="PF19277">
    <property type="entry name" value="GPAT_C"/>
    <property type="match status" value="1"/>
</dbReference>
<dbReference type="EMBL" id="JALZWP010000009">
    <property type="protein sequence ID" value="MCL1629118.1"/>
    <property type="molecule type" value="Genomic_DNA"/>
</dbReference>
<keyword evidence="8" id="KW-0012">Acyltransferase</keyword>
<dbReference type="Proteomes" id="UP001202550">
    <property type="component" value="Unassembled WGS sequence"/>
</dbReference>
<dbReference type="PANTHER" id="PTHR12563">
    <property type="entry name" value="GLYCEROL-3-PHOSPHATE ACYLTRANSFERASE"/>
    <property type="match status" value="1"/>
</dbReference>
<dbReference type="InterPro" id="IPR002123">
    <property type="entry name" value="Plipid/glycerol_acylTrfase"/>
</dbReference>
<keyword evidence="6" id="KW-0472">Membrane</keyword>
<comment type="subcellular location">
    <subcellularLocation>
        <location evidence="1">Endomembrane system</location>
        <topology evidence="1">Peripheral membrane protein</topology>
    </subcellularLocation>
</comment>
<gene>
    <name evidence="8" type="ORF">M3N55_10280</name>
</gene>
<protein>
    <recommendedName>
        <fullName evidence="4">Glycerol-3-phosphate acyltransferase</fullName>
        <ecNumber evidence="3">2.3.1.15</ecNumber>
    </recommendedName>
</protein>
<sequence length="465" mass="51498">MFQSVELPVWALTLIVGFAAVTFASHFLFPSVRWFFRKRAERAVARLNQRLKRPIEPFKLMRRQDQVIRLVYDPQVMEAVRAHARDEGIPPNVAFEKARSYAREIVPGFSTATYFGFAIRLARRLGEGFYDVVVQAEDQNGLDEVAPEDAIVFVINHRSNMDYVLVTWLAAQHTALSYAVGEWARIWPLKGFIRAMGAYFIRRRYANALYRAVLARYVQMSVQQGSTQAIFPEGGLSLDGRVGQGRVGLLTYILRGWDARGPRDVIFVPVALNYDRVLEDRLLLAAKASGSRRFRGRPGVALAFVARVLWQKLRGRFQGFGQAAVSYGAPVSLRSYMQANPEADADALGDLLMKRIQAAMPVLAVPFAAAALLRSGGRGAWSQLHAASEDLLGPDKADTWPAAAQGELLRKGLDHLALRGMIAKENNIFTVTSGEEAAIAYYAASILQNAAEVDASPEKPADTPT</sequence>
<evidence type="ECO:0000256" key="5">
    <source>
        <dbReference type="ARBA" id="ARBA00048427"/>
    </source>
</evidence>
<dbReference type="Pfam" id="PF01553">
    <property type="entry name" value="Acyltransferase"/>
    <property type="match status" value="1"/>
</dbReference>
<dbReference type="PANTHER" id="PTHR12563:SF17">
    <property type="entry name" value="DIHYDROXYACETONE PHOSPHATE ACYLTRANSFERASE"/>
    <property type="match status" value="1"/>
</dbReference>
<evidence type="ECO:0000256" key="6">
    <source>
        <dbReference type="SAM" id="Phobius"/>
    </source>
</evidence>
<evidence type="ECO:0000313" key="9">
    <source>
        <dbReference type="Proteomes" id="UP001202550"/>
    </source>
</evidence>
<organism evidence="8 9">
    <name type="scientific">Roseinatronobacter domitianus</name>
    <dbReference type="NCBI Taxonomy" id="2940293"/>
    <lineage>
        <taxon>Bacteria</taxon>
        <taxon>Pseudomonadati</taxon>
        <taxon>Pseudomonadota</taxon>
        <taxon>Alphaproteobacteria</taxon>
        <taxon>Rhodobacterales</taxon>
        <taxon>Paracoccaceae</taxon>
        <taxon>Roseinatronobacter</taxon>
    </lineage>
</organism>
<keyword evidence="9" id="KW-1185">Reference proteome</keyword>
<comment type="catalytic activity">
    <reaction evidence="5">
        <text>sn-glycerol 3-phosphate + an acyl-CoA = a 1-acyl-sn-glycero-3-phosphate + CoA</text>
        <dbReference type="Rhea" id="RHEA:15325"/>
        <dbReference type="ChEBI" id="CHEBI:57287"/>
        <dbReference type="ChEBI" id="CHEBI:57597"/>
        <dbReference type="ChEBI" id="CHEBI:57970"/>
        <dbReference type="ChEBI" id="CHEBI:58342"/>
        <dbReference type="EC" id="2.3.1.15"/>
    </reaction>
</comment>
<proteinExistence type="predicted"/>
<dbReference type="InterPro" id="IPR022284">
    <property type="entry name" value="GPAT/DHAPAT"/>
</dbReference>
<feature type="domain" description="Phospholipid/glycerol acyltransferase" evidence="7">
    <location>
        <begin position="151"/>
        <end position="275"/>
    </location>
</feature>
<dbReference type="GO" id="GO:0016746">
    <property type="term" value="F:acyltransferase activity"/>
    <property type="evidence" value="ECO:0007669"/>
    <property type="project" value="UniProtKB-KW"/>
</dbReference>
<dbReference type="SUPFAM" id="SSF69593">
    <property type="entry name" value="Glycerol-3-phosphate (1)-acyltransferase"/>
    <property type="match status" value="1"/>
</dbReference>
<dbReference type="InterPro" id="IPR045520">
    <property type="entry name" value="GPAT/DHAPAT_C"/>
</dbReference>
<reference evidence="8 9" key="1">
    <citation type="submission" date="2022-05" db="EMBL/GenBank/DDBJ databases">
        <title>Seasonal and diel survey of microbial diversity of the Tyrrhenian coast.</title>
        <authorList>
            <person name="Gattoni G."/>
            <person name="Corral P."/>
        </authorList>
    </citation>
    <scope>NUCLEOTIDE SEQUENCE [LARGE SCALE GENOMIC DNA]</scope>
    <source>
        <strain evidence="8 9">V10</strain>
    </source>
</reference>
<dbReference type="SMART" id="SM00563">
    <property type="entry name" value="PlsC"/>
    <property type="match status" value="1"/>
</dbReference>
<dbReference type="RefSeq" id="WP_249058547.1">
    <property type="nucleotide sequence ID" value="NZ_JALZWP010000009.1"/>
</dbReference>
<evidence type="ECO:0000256" key="4">
    <source>
        <dbReference type="ARBA" id="ARBA00013432"/>
    </source>
</evidence>
<accession>A0ABT0M2P0</accession>
<evidence type="ECO:0000256" key="2">
    <source>
        <dbReference type="ARBA" id="ARBA00004765"/>
    </source>
</evidence>
<dbReference type="EC" id="2.3.1.15" evidence="3"/>
<evidence type="ECO:0000259" key="7">
    <source>
        <dbReference type="SMART" id="SM00563"/>
    </source>
</evidence>
<feature type="transmembrane region" description="Helical" evidence="6">
    <location>
        <begin position="12"/>
        <end position="36"/>
    </location>
</feature>
<evidence type="ECO:0000313" key="8">
    <source>
        <dbReference type="EMBL" id="MCL1629118.1"/>
    </source>
</evidence>
<evidence type="ECO:0000256" key="3">
    <source>
        <dbReference type="ARBA" id="ARBA00013113"/>
    </source>
</evidence>
<keyword evidence="8" id="KW-0808">Transferase</keyword>
<name>A0ABT0M2P0_9RHOB</name>
<comment type="caution">
    <text evidence="8">The sequence shown here is derived from an EMBL/GenBank/DDBJ whole genome shotgun (WGS) entry which is preliminary data.</text>
</comment>
<comment type="pathway">
    <text evidence="2">Phospholipid metabolism; CDP-diacylglycerol biosynthesis; CDP-diacylglycerol from sn-glycerol 3-phosphate: step 1/3.</text>
</comment>
<keyword evidence="6" id="KW-1133">Transmembrane helix</keyword>
<keyword evidence="6" id="KW-0812">Transmembrane</keyword>
<evidence type="ECO:0000256" key="1">
    <source>
        <dbReference type="ARBA" id="ARBA00004184"/>
    </source>
</evidence>